<keyword evidence="1" id="KW-0813">Transport</keyword>
<keyword evidence="4" id="KW-1185">Reference proteome</keyword>
<keyword evidence="2" id="KW-0812">Transmembrane</keyword>
<sequence length="303" mass="33367">MFHVLLKASAFILIIVLAYVLKVYHVLSPKDVKSFSKLLMNVTLPSALIVSTQSISITATLLLPILIAILGNLTLLGIGYVRGRHKPSQEKAQEMMQLAGYNIGTFAFPFVQSFFPSSYLIYVILFDTGNAFMVFGGNYSLISLIAKLEEKVTVLGMLKKLCRSLPFCTYLFCFCLSLFQVTIPENIVTLVKVAADANPFVAMMVLGLMVDFKFSKEVLKSLGQLLSLRLLGSLIMLVFLYSLPLELAIKEMLTICLIAPISVVTPLYVRQLGSDSSLPATLNSVTILSSVALMTLFMVFFVS</sequence>
<dbReference type="PANTHER" id="PTHR36838">
    <property type="entry name" value="AUXIN EFFLUX CARRIER FAMILY PROTEIN"/>
    <property type="match status" value="1"/>
</dbReference>
<accession>G5K162</accession>
<dbReference type="AlphaFoldDB" id="G5K162"/>
<gene>
    <name evidence="3" type="ORF">STRIC_0339</name>
</gene>
<name>G5K162_9STRE</name>
<comment type="caution">
    <text evidence="3">The sequence shown here is derived from an EMBL/GenBank/DDBJ whole genome shotgun (WGS) entry which is preliminary data.</text>
</comment>
<dbReference type="OrthoDB" id="3238334at2"/>
<feature type="transmembrane region" description="Helical" evidence="2">
    <location>
        <begin position="61"/>
        <end position="81"/>
    </location>
</feature>
<protein>
    <submittedName>
        <fullName evidence="3">Transporter, auxin efflux carrier domain protein</fullName>
    </submittedName>
</protein>
<dbReference type="RefSeq" id="WP_008087929.1">
    <property type="nucleotide sequence ID" value="NZ_AEUX02000004.1"/>
</dbReference>
<dbReference type="EMBL" id="AEUX02000004">
    <property type="protein sequence ID" value="EHI70398.1"/>
    <property type="molecule type" value="Genomic_DNA"/>
</dbReference>
<evidence type="ECO:0000313" key="3">
    <source>
        <dbReference type="EMBL" id="EHI70398.1"/>
    </source>
</evidence>
<dbReference type="Proteomes" id="UP000003330">
    <property type="component" value="Unassembled WGS sequence"/>
</dbReference>
<organism evidence="3 4">
    <name type="scientific">Streptococcus ictaluri 707-05</name>
    <dbReference type="NCBI Taxonomy" id="764299"/>
    <lineage>
        <taxon>Bacteria</taxon>
        <taxon>Bacillati</taxon>
        <taxon>Bacillota</taxon>
        <taxon>Bacilli</taxon>
        <taxon>Lactobacillales</taxon>
        <taxon>Streptococcaceae</taxon>
        <taxon>Streptococcus</taxon>
    </lineage>
</organism>
<evidence type="ECO:0000256" key="2">
    <source>
        <dbReference type="SAM" id="Phobius"/>
    </source>
</evidence>
<evidence type="ECO:0000313" key="4">
    <source>
        <dbReference type="Proteomes" id="UP000003330"/>
    </source>
</evidence>
<keyword evidence="2" id="KW-0472">Membrane</keyword>
<keyword evidence="2" id="KW-1133">Transmembrane helix</keyword>
<evidence type="ECO:0000256" key="1">
    <source>
        <dbReference type="ARBA" id="ARBA00022448"/>
    </source>
</evidence>
<dbReference type="STRING" id="764299.STRIC_0339"/>
<dbReference type="PANTHER" id="PTHR36838:SF3">
    <property type="entry name" value="TRANSPORTER AUXIN EFFLUX CARRIER EC FAMILY"/>
    <property type="match status" value="1"/>
</dbReference>
<feature type="transmembrane region" description="Helical" evidence="2">
    <location>
        <begin position="101"/>
        <end position="125"/>
    </location>
</feature>
<feature type="transmembrane region" description="Helical" evidence="2">
    <location>
        <begin position="6"/>
        <end position="26"/>
    </location>
</feature>
<feature type="transmembrane region" description="Helical" evidence="2">
    <location>
        <begin position="187"/>
        <end position="210"/>
    </location>
</feature>
<dbReference type="eggNOG" id="COG0679">
    <property type="taxonomic scope" value="Bacteria"/>
</dbReference>
<proteinExistence type="predicted"/>
<feature type="transmembrane region" description="Helical" evidence="2">
    <location>
        <begin position="281"/>
        <end position="302"/>
    </location>
</feature>
<feature type="transmembrane region" description="Helical" evidence="2">
    <location>
        <begin position="161"/>
        <end position="181"/>
    </location>
</feature>
<reference evidence="3 4" key="1">
    <citation type="journal article" date="2014" name="Int. J. Syst. Evol. Microbiol.">
        <title>Phylogenomics and the dynamic genome evolution of the genus Streptococcus.</title>
        <authorList>
            <consortium name="The Broad Institute Genome Sequencing Platform"/>
            <person name="Richards V.P."/>
            <person name="Palmer S.R."/>
            <person name="Pavinski Bitar P.D."/>
            <person name="Qin X."/>
            <person name="Weinstock G.M."/>
            <person name="Highlander S.K."/>
            <person name="Town C.D."/>
            <person name="Burne R.A."/>
            <person name="Stanhope M.J."/>
        </authorList>
    </citation>
    <scope>NUCLEOTIDE SEQUENCE [LARGE SCALE GENOMIC DNA]</scope>
    <source>
        <strain evidence="3 4">707-05</strain>
    </source>
</reference>
<feature type="transmembrane region" description="Helical" evidence="2">
    <location>
        <begin position="222"/>
        <end position="241"/>
    </location>
</feature>